<dbReference type="AlphaFoldDB" id="A0AAD6UUJ6"/>
<name>A0AAD6UUJ6_9AGAR</name>
<sequence length="125" mass="13477">MQLLQTRGNFDVSGVVRIAPSDINLSGNMMSAIQSVKAVAEININGPAMTRGSPIAANRGLATCSNSDGTSSKTAWLWGAYKDRTYSTASGCTLTYDQWNITVQDATTDTEVTITDLDKVKNLYY</sequence>
<accession>A0AAD6UUJ6</accession>
<gene>
    <name evidence="1" type="ORF">GGX14DRAFT_404146</name>
</gene>
<proteinExistence type="predicted"/>
<organism evidence="1 2">
    <name type="scientific">Mycena pura</name>
    <dbReference type="NCBI Taxonomy" id="153505"/>
    <lineage>
        <taxon>Eukaryota</taxon>
        <taxon>Fungi</taxon>
        <taxon>Dikarya</taxon>
        <taxon>Basidiomycota</taxon>
        <taxon>Agaricomycotina</taxon>
        <taxon>Agaricomycetes</taxon>
        <taxon>Agaricomycetidae</taxon>
        <taxon>Agaricales</taxon>
        <taxon>Marasmiineae</taxon>
        <taxon>Mycenaceae</taxon>
        <taxon>Mycena</taxon>
    </lineage>
</organism>
<evidence type="ECO:0000313" key="2">
    <source>
        <dbReference type="Proteomes" id="UP001219525"/>
    </source>
</evidence>
<evidence type="ECO:0000313" key="1">
    <source>
        <dbReference type="EMBL" id="KAJ7195232.1"/>
    </source>
</evidence>
<protein>
    <submittedName>
        <fullName evidence="1">Uncharacterized protein</fullName>
    </submittedName>
</protein>
<dbReference type="Proteomes" id="UP001219525">
    <property type="component" value="Unassembled WGS sequence"/>
</dbReference>
<reference evidence="1" key="1">
    <citation type="submission" date="2023-03" db="EMBL/GenBank/DDBJ databases">
        <title>Massive genome expansion in bonnet fungi (Mycena s.s.) driven by repeated elements and novel gene families across ecological guilds.</title>
        <authorList>
            <consortium name="Lawrence Berkeley National Laboratory"/>
            <person name="Harder C.B."/>
            <person name="Miyauchi S."/>
            <person name="Viragh M."/>
            <person name="Kuo A."/>
            <person name="Thoen E."/>
            <person name="Andreopoulos B."/>
            <person name="Lu D."/>
            <person name="Skrede I."/>
            <person name="Drula E."/>
            <person name="Henrissat B."/>
            <person name="Morin E."/>
            <person name="Kohler A."/>
            <person name="Barry K."/>
            <person name="LaButti K."/>
            <person name="Morin E."/>
            <person name="Salamov A."/>
            <person name="Lipzen A."/>
            <person name="Mereny Z."/>
            <person name="Hegedus B."/>
            <person name="Baldrian P."/>
            <person name="Stursova M."/>
            <person name="Weitz H."/>
            <person name="Taylor A."/>
            <person name="Grigoriev I.V."/>
            <person name="Nagy L.G."/>
            <person name="Martin F."/>
            <person name="Kauserud H."/>
        </authorList>
    </citation>
    <scope>NUCLEOTIDE SEQUENCE</scope>
    <source>
        <strain evidence="1">9144</strain>
    </source>
</reference>
<keyword evidence="2" id="KW-1185">Reference proteome</keyword>
<comment type="caution">
    <text evidence="1">The sequence shown here is derived from an EMBL/GenBank/DDBJ whole genome shotgun (WGS) entry which is preliminary data.</text>
</comment>
<dbReference type="EMBL" id="JARJCW010000092">
    <property type="protein sequence ID" value="KAJ7195232.1"/>
    <property type="molecule type" value="Genomic_DNA"/>
</dbReference>